<evidence type="ECO:0000313" key="2">
    <source>
        <dbReference type="Proteomes" id="UP000321635"/>
    </source>
</evidence>
<accession>A0A511XD21</accession>
<organism evidence="1 2">
    <name type="scientific">Acetobacter nitrogenifigens DSM 23921 = NBRC 105050</name>
    <dbReference type="NCBI Taxonomy" id="1120919"/>
    <lineage>
        <taxon>Bacteria</taxon>
        <taxon>Pseudomonadati</taxon>
        <taxon>Pseudomonadota</taxon>
        <taxon>Alphaproteobacteria</taxon>
        <taxon>Acetobacterales</taxon>
        <taxon>Acetobacteraceae</taxon>
        <taxon>Acetobacter</taxon>
    </lineage>
</organism>
<protein>
    <recommendedName>
        <fullName evidence="3">Terminase</fullName>
    </recommendedName>
</protein>
<sequence>MSEISILDAMHDPALFGEEFTDASWDAWKAFLAALLALPATETQAELIRACTGRLDLPVSPFRRAALICGRRAGKSRMLALLGTCLATLRDYRSHLSAGEVATVGIIAADRRQARTIFRYVRGLINSVPAIEAEVTSETNETIELGKRRVVIEIGTASFRGTRGYTYAAVLCDEVAFWRDDTGANPDEEIITALRPGLATIPGSMLLLASSPYARRGVLWKTFRKHYGQEAATTLVWKASTRTMNPSFDEQEEREAYEEDPEKASAEYGAEFRSDIASFVTPEVVSACTAPGRFELPFIRGVRYRAFCDPSGGSSDSFTLAIAHEQGDITVLDCVREIKAPFSPDAATREMADTIKSYGLKSVTGDRYGGEWPRERFRVHGVNYHLSEKDRSGLYLEMLPKMNAGKVELLDLKQIERQFCGLERRTARSGRDSVDHAPGGHDDVANAIAGVIVSASTRKPMRFTAADIARI</sequence>
<dbReference type="STRING" id="1120919.GCA_000429165_02848"/>
<comment type="caution">
    <text evidence="1">The sequence shown here is derived from an EMBL/GenBank/DDBJ whole genome shotgun (WGS) entry which is preliminary data.</text>
</comment>
<dbReference type="InterPro" id="IPR027417">
    <property type="entry name" value="P-loop_NTPase"/>
</dbReference>
<dbReference type="EMBL" id="BJYF01000021">
    <property type="protein sequence ID" value="GEN60857.1"/>
    <property type="molecule type" value="Genomic_DNA"/>
</dbReference>
<reference evidence="1 2" key="1">
    <citation type="submission" date="2019-07" db="EMBL/GenBank/DDBJ databases">
        <title>Whole genome shotgun sequence of Acetobacter nitrogenifigens NBRC 105050.</title>
        <authorList>
            <person name="Hosoyama A."/>
            <person name="Uohara A."/>
            <person name="Ohji S."/>
            <person name="Ichikawa N."/>
        </authorList>
    </citation>
    <scope>NUCLEOTIDE SEQUENCE [LARGE SCALE GENOMIC DNA]</scope>
    <source>
        <strain evidence="1 2">NBRC 105050</strain>
    </source>
</reference>
<dbReference type="Proteomes" id="UP000321635">
    <property type="component" value="Unassembled WGS sequence"/>
</dbReference>
<dbReference type="OrthoDB" id="280696at2"/>
<name>A0A511XD21_9PROT</name>
<gene>
    <name evidence="1" type="ORF">ANI02nite_27410</name>
</gene>
<proteinExistence type="predicted"/>
<evidence type="ECO:0000313" key="1">
    <source>
        <dbReference type="EMBL" id="GEN60857.1"/>
    </source>
</evidence>
<dbReference type="Gene3D" id="3.40.50.300">
    <property type="entry name" value="P-loop containing nucleotide triphosphate hydrolases"/>
    <property type="match status" value="1"/>
</dbReference>
<evidence type="ECO:0008006" key="3">
    <source>
        <dbReference type="Google" id="ProtNLM"/>
    </source>
</evidence>
<dbReference type="Gene3D" id="3.30.420.240">
    <property type="match status" value="1"/>
</dbReference>
<dbReference type="RefSeq" id="WP_035376640.1">
    <property type="nucleotide sequence ID" value="NZ_AUBI01000012.1"/>
</dbReference>
<keyword evidence="2" id="KW-1185">Reference proteome</keyword>
<dbReference type="AlphaFoldDB" id="A0A511XD21"/>